<dbReference type="RefSeq" id="WP_142494430.1">
    <property type="nucleotide sequence ID" value="NZ_FXTO01000028.1"/>
</dbReference>
<evidence type="ECO:0000256" key="1">
    <source>
        <dbReference type="SAM" id="Phobius"/>
    </source>
</evidence>
<keyword evidence="4" id="KW-1185">Reference proteome</keyword>
<gene>
    <name evidence="3" type="ORF">SAMN06265173_12841</name>
</gene>
<evidence type="ECO:0000313" key="3">
    <source>
        <dbReference type="EMBL" id="SMO94839.1"/>
    </source>
</evidence>
<keyword evidence="1" id="KW-1133">Transmembrane helix</keyword>
<dbReference type="AlphaFoldDB" id="A0A521FFB9"/>
<dbReference type="EMBL" id="FXTO01000028">
    <property type="protein sequence ID" value="SMO94839.1"/>
    <property type="molecule type" value="Genomic_DNA"/>
</dbReference>
<dbReference type="InterPro" id="IPR019088">
    <property type="entry name" value="CHP02186-rel_TM"/>
</dbReference>
<dbReference type="Pfam" id="PF09608">
    <property type="entry name" value="Alph_Pro_TM"/>
    <property type="match status" value="1"/>
</dbReference>
<evidence type="ECO:0008006" key="5">
    <source>
        <dbReference type="Google" id="ProtNLM"/>
    </source>
</evidence>
<keyword evidence="1" id="KW-0472">Membrane</keyword>
<feature type="chain" id="PRO_5022232936" description="Transmembrane protein (Alph_Pro_TM)" evidence="2">
    <location>
        <begin position="25"/>
        <end position="259"/>
    </location>
</feature>
<dbReference type="Proteomes" id="UP000316030">
    <property type="component" value="Unassembled WGS sequence"/>
</dbReference>
<reference evidence="3 4" key="1">
    <citation type="submission" date="2017-05" db="EMBL/GenBank/DDBJ databases">
        <authorList>
            <person name="Varghese N."/>
            <person name="Submissions S."/>
        </authorList>
    </citation>
    <scope>NUCLEOTIDE SEQUENCE [LARGE SCALE GENOMIC DNA]</scope>
    <source>
        <strain evidence="3 4">DSM 29506</strain>
    </source>
</reference>
<keyword evidence="1" id="KW-0812">Transmembrane</keyword>
<organism evidence="3 4">
    <name type="scientific">Thalassovita litoralis</name>
    <dbReference type="NCBI Taxonomy" id="1010611"/>
    <lineage>
        <taxon>Bacteria</taxon>
        <taxon>Pseudomonadati</taxon>
        <taxon>Pseudomonadota</taxon>
        <taxon>Alphaproteobacteria</taxon>
        <taxon>Rhodobacterales</taxon>
        <taxon>Roseobacteraceae</taxon>
        <taxon>Thalassovita</taxon>
    </lineage>
</organism>
<feature type="transmembrane region" description="Helical" evidence="1">
    <location>
        <begin position="231"/>
        <end position="256"/>
    </location>
</feature>
<protein>
    <recommendedName>
        <fullName evidence="5">Transmembrane protein (Alph_Pro_TM)</fullName>
    </recommendedName>
</protein>
<dbReference type="OrthoDB" id="9815212at2"/>
<feature type="signal peptide" evidence="2">
    <location>
        <begin position="1"/>
        <end position="24"/>
    </location>
</feature>
<proteinExistence type="predicted"/>
<name>A0A521FFB9_9RHOB</name>
<sequence>MIRVLFCLCLGLIALLPLPQVARANEQVVLGLSQDRVAITARFDGSEILIFGAVKRETPIPDEPLDVIITIAGPSGPVTLRRKDQKFGIWINTASLKISQAPSFYAVATSRPLDVVLDQNEDLRHGISLDQRIYAYTLAAMTNEAKDFSAALVRIREQDGSYQMLEGAVDVDQQTLFRSSIALPSNLTEGAYETRIFLTRSGKVISSFDTVIDVRKVGLERFLFNLAQEQAALYGLLSLALAIFFGWAASAFFRLLRQG</sequence>
<evidence type="ECO:0000256" key="2">
    <source>
        <dbReference type="SAM" id="SignalP"/>
    </source>
</evidence>
<accession>A0A521FFB9</accession>
<keyword evidence="2" id="KW-0732">Signal</keyword>
<evidence type="ECO:0000313" key="4">
    <source>
        <dbReference type="Proteomes" id="UP000316030"/>
    </source>
</evidence>